<dbReference type="PANTHER" id="PTHR11871">
    <property type="entry name" value="PROTEIN PHOSPHATASE PP2A REGULATORY SUBUNIT B"/>
    <property type="match status" value="1"/>
</dbReference>
<dbReference type="PRINTS" id="PR00600">
    <property type="entry name" value="PP2APR55"/>
</dbReference>
<dbReference type="SUPFAM" id="SSF50978">
    <property type="entry name" value="WD40 repeat-like"/>
    <property type="match status" value="1"/>
</dbReference>
<reference evidence="3" key="3">
    <citation type="submission" date="2025-09" db="UniProtKB">
        <authorList>
            <consortium name="Ensembl"/>
        </authorList>
    </citation>
    <scope>IDENTIFICATION</scope>
    <source>
        <strain evidence="3">Thoroughbred</strain>
    </source>
</reference>
<accession>A0A9L0RB33</accession>
<keyword evidence="4" id="KW-1185">Reference proteome</keyword>
<dbReference type="GeneTree" id="ENSGT00950000182864"/>
<dbReference type="Ensembl" id="ENSECAT00000043206.2">
    <property type="protein sequence ID" value="ENSECAP00000058848.1"/>
    <property type="gene ID" value="ENSECAG00000030464.2"/>
</dbReference>
<dbReference type="InterPro" id="IPR000009">
    <property type="entry name" value="PP2A_PR55"/>
</dbReference>
<dbReference type="GO" id="GO:0019888">
    <property type="term" value="F:protein phosphatase regulator activity"/>
    <property type="evidence" value="ECO:0007669"/>
    <property type="project" value="InterPro"/>
</dbReference>
<dbReference type="InterPro" id="IPR036322">
    <property type="entry name" value="WD40_repeat_dom_sf"/>
</dbReference>
<keyword evidence="1" id="KW-0853">WD repeat</keyword>
<dbReference type="GO" id="GO:0000159">
    <property type="term" value="C:protein phosphatase type 2A complex"/>
    <property type="evidence" value="ECO:0007669"/>
    <property type="project" value="InterPro"/>
</dbReference>
<organism evidence="3 4">
    <name type="scientific">Equus caballus</name>
    <name type="common">Horse</name>
    <dbReference type="NCBI Taxonomy" id="9796"/>
    <lineage>
        <taxon>Eukaryota</taxon>
        <taxon>Metazoa</taxon>
        <taxon>Chordata</taxon>
        <taxon>Craniata</taxon>
        <taxon>Vertebrata</taxon>
        <taxon>Euteleostomi</taxon>
        <taxon>Mammalia</taxon>
        <taxon>Eutheria</taxon>
        <taxon>Laurasiatheria</taxon>
        <taxon>Perissodactyla</taxon>
        <taxon>Equidae</taxon>
        <taxon>Equus</taxon>
    </lineage>
</organism>
<name>A0A9L0RB33_HORSE</name>
<sequence>MEELREVTAAAEFHANSRNTSVHSSSEGTIRLCDMRASALCDRHSKLFEEPEDPSNRSFFPEIISSISDVKFSHCGQYVMTRDYFSVKTWDLNMENSHMEKALSFITVVFSMSASYLGKARALLS</sequence>
<evidence type="ECO:0000256" key="1">
    <source>
        <dbReference type="ARBA" id="ARBA00022574"/>
    </source>
</evidence>
<keyword evidence="2" id="KW-0677">Repeat</keyword>
<evidence type="ECO:0000313" key="4">
    <source>
        <dbReference type="Proteomes" id="UP000002281"/>
    </source>
</evidence>
<proteinExistence type="predicted"/>
<dbReference type="AlphaFoldDB" id="A0A9L0RB33"/>
<protein>
    <submittedName>
        <fullName evidence="3">Uncharacterized protein</fullName>
    </submittedName>
</protein>
<reference evidence="3 4" key="1">
    <citation type="journal article" date="2009" name="Science">
        <title>Genome sequence, comparative analysis, and population genetics of the domestic horse.</title>
        <authorList>
            <consortium name="Broad Institute Genome Sequencing Platform"/>
            <consortium name="Broad Institute Whole Genome Assembly Team"/>
            <person name="Wade C.M."/>
            <person name="Giulotto E."/>
            <person name="Sigurdsson S."/>
            <person name="Zoli M."/>
            <person name="Gnerre S."/>
            <person name="Imsland F."/>
            <person name="Lear T.L."/>
            <person name="Adelson D.L."/>
            <person name="Bailey E."/>
            <person name="Bellone R.R."/>
            <person name="Bloecker H."/>
            <person name="Distl O."/>
            <person name="Edgar R.C."/>
            <person name="Garber M."/>
            <person name="Leeb T."/>
            <person name="Mauceli E."/>
            <person name="MacLeod J.N."/>
            <person name="Penedo M.C.T."/>
            <person name="Raison J.M."/>
            <person name="Sharpe T."/>
            <person name="Vogel J."/>
            <person name="Andersson L."/>
            <person name="Antczak D.F."/>
            <person name="Biagi T."/>
            <person name="Binns M.M."/>
            <person name="Chowdhary B.P."/>
            <person name="Coleman S.J."/>
            <person name="Della Valle G."/>
            <person name="Fryc S."/>
            <person name="Guerin G."/>
            <person name="Hasegawa T."/>
            <person name="Hill E.W."/>
            <person name="Jurka J."/>
            <person name="Kiialainen A."/>
            <person name="Lindgren G."/>
            <person name="Liu J."/>
            <person name="Magnani E."/>
            <person name="Mickelson J.R."/>
            <person name="Murray J."/>
            <person name="Nergadze S.G."/>
            <person name="Onofrio R."/>
            <person name="Pedroni S."/>
            <person name="Piras M.F."/>
            <person name="Raudsepp T."/>
            <person name="Rocchi M."/>
            <person name="Roeed K.H."/>
            <person name="Ryder O.A."/>
            <person name="Searle S."/>
            <person name="Skow L."/>
            <person name="Swinburne J.E."/>
            <person name="Syvaenen A.C."/>
            <person name="Tozaki T."/>
            <person name="Valberg S.J."/>
            <person name="Vaudin M."/>
            <person name="White J.R."/>
            <person name="Zody M.C."/>
            <person name="Lander E.S."/>
            <person name="Lindblad-Toh K."/>
        </authorList>
    </citation>
    <scope>NUCLEOTIDE SEQUENCE [LARGE SCALE GENOMIC DNA]</scope>
    <source>
        <strain evidence="3 4">Thoroughbred</strain>
    </source>
</reference>
<evidence type="ECO:0000256" key="2">
    <source>
        <dbReference type="ARBA" id="ARBA00022737"/>
    </source>
</evidence>
<evidence type="ECO:0000313" key="3">
    <source>
        <dbReference type="Ensembl" id="ENSECAP00000058848.1"/>
    </source>
</evidence>
<dbReference type="Proteomes" id="UP000002281">
    <property type="component" value="Chromosome 14"/>
</dbReference>
<reference evidence="3" key="2">
    <citation type="submission" date="2025-08" db="UniProtKB">
        <authorList>
            <consortium name="Ensembl"/>
        </authorList>
    </citation>
    <scope>IDENTIFICATION</scope>
    <source>
        <strain evidence="3">Thoroughbred</strain>
    </source>
</reference>